<protein>
    <submittedName>
        <fullName evidence="2">Phosphotransferase family protein</fullName>
    </submittedName>
</protein>
<dbReference type="Gene3D" id="3.30.200.20">
    <property type="entry name" value="Phosphorylase Kinase, domain 1"/>
    <property type="match status" value="1"/>
</dbReference>
<feature type="domain" description="Aminoglycoside phosphotransferase" evidence="1">
    <location>
        <begin position="35"/>
        <end position="286"/>
    </location>
</feature>
<dbReference type="Proteomes" id="UP001601992">
    <property type="component" value="Unassembled WGS sequence"/>
</dbReference>
<dbReference type="InterPro" id="IPR002575">
    <property type="entry name" value="Aminoglycoside_PTrfase"/>
</dbReference>
<dbReference type="CDD" id="cd05154">
    <property type="entry name" value="ACAD10_11_N-like"/>
    <property type="match status" value="1"/>
</dbReference>
<dbReference type="Pfam" id="PF01636">
    <property type="entry name" value="APH"/>
    <property type="match status" value="1"/>
</dbReference>
<sequence>MSGATEPVRSGDELDWDALESHLRAHLDLPAGRPEVRQFTAGRANLTYLVDVDGFRIVVRRPPRGALAPGAHDIAREYKVLSRLWAVYPPAPRALHFCADASVIGAPFIVIEHRAGEIVRDHIPPSMTHHPEVGRRLSLALIDTMTTLHAVDVDDAGLNDLGRPQGYAERQVSGWLDRWRRAAPDDGPAAMEVVAIELAESLPAPQRVSIVHNDLKLDNCQFQADDPDTVSSVFDWDMATLGDPLFDLANLLVATQGSAVQTASPEEVIARYAEQSGADLSGLAWYEAFARWRSAVVVQQLYNRHVRGDSSDDRLAALGALVPAIAADARRALDDR</sequence>
<dbReference type="Gene3D" id="3.90.1200.10">
    <property type="match status" value="1"/>
</dbReference>
<dbReference type="InterPro" id="IPR011009">
    <property type="entry name" value="Kinase-like_dom_sf"/>
</dbReference>
<proteinExistence type="predicted"/>
<organism evidence="2 3">
    <name type="scientific">Nocardia jiangxiensis</name>
    <dbReference type="NCBI Taxonomy" id="282685"/>
    <lineage>
        <taxon>Bacteria</taxon>
        <taxon>Bacillati</taxon>
        <taxon>Actinomycetota</taxon>
        <taxon>Actinomycetes</taxon>
        <taxon>Mycobacteriales</taxon>
        <taxon>Nocardiaceae</taxon>
        <taxon>Nocardia</taxon>
    </lineage>
</organism>
<dbReference type="PANTHER" id="PTHR47829">
    <property type="entry name" value="HYDROLASE, PUTATIVE (AFU_ORTHOLOGUE AFUA_1G12880)-RELATED"/>
    <property type="match status" value="1"/>
</dbReference>
<evidence type="ECO:0000313" key="2">
    <source>
        <dbReference type="EMBL" id="MFF3568619.1"/>
    </source>
</evidence>
<accession>A0ABW6RYQ8</accession>
<dbReference type="PANTHER" id="PTHR47829:SF1">
    <property type="entry name" value="HAD FAMILY PHOSPHATASE"/>
    <property type="match status" value="1"/>
</dbReference>
<dbReference type="InterPro" id="IPR052898">
    <property type="entry name" value="ACAD10-like"/>
</dbReference>
<name>A0ABW6RYQ8_9NOCA</name>
<reference evidence="2 3" key="1">
    <citation type="submission" date="2024-10" db="EMBL/GenBank/DDBJ databases">
        <title>The Natural Products Discovery Center: Release of the First 8490 Sequenced Strains for Exploring Actinobacteria Biosynthetic Diversity.</title>
        <authorList>
            <person name="Kalkreuter E."/>
            <person name="Kautsar S.A."/>
            <person name="Yang D."/>
            <person name="Bader C.D."/>
            <person name="Teijaro C.N."/>
            <person name="Fluegel L."/>
            <person name="Davis C.M."/>
            <person name="Simpson J.R."/>
            <person name="Lauterbach L."/>
            <person name="Steele A.D."/>
            <person name="Gui C."/>
            <person name="Meng S."/>
            <person name="Li G."/>
            <person name="Viehrig K."/>
            <person name="Ye F."/>
            <person name="Su P."/>
            <person name="Kiefer A.F."/>
            <person name="Nichols A."/>
            <person name="Cepeda A.J."/>
            <person name="Yan W."/>
            <person name="Fan B."/>
            <person name="Jiang Y."/>
            <person name="Adhikari A."/>
            <person name="Zheng C.-J."/>
            <person name="Schuster L."/>
            <person name="Cowan T.M."/>
            <person name="Smanski M.J."/>
            <person name="Chevrette M.G."/>
            <person name="De Carvalho L.P.S."/>
            <person name="Shen B."/>
        </authorList>
    </citation>
    <scope>NUCLEOTIDE SEQUENCE [LARGE SCALE GENOMIC DNA]</scope>
    <source>
        <strain evidence="2 3">NPDC002593</strain>
    </source>
</reference>
<evidence type="ECO:0000313" key="3">
    <source>
        <dbReference type="Proteomes" id="UP001601992"/>
    </source>
</evidence>
<gene>
    <name evidence="2" type="ORF">ACFYXQ_12675</name>
</gene>
<keyword evidence="3" id="KW-1185">Reference proteome</keyword>
<comment type="caution">
    <text evidence="2">The sequence shown here is derived from an EMBL/GenBank/DDBJ whole genome shotgun (WGS) entry which is preliminary data.</text>
</comment>
<evidence type="ECO:0000259" key="1">
    <source>
        <dbReference type="Pfam" id="PF01636"/>
    </source>
</evidence>
<dbReference type="InterPro" id="IPR041726">
    <property type="entry name" value="ACAD10_11_N"/>
</dbReference>
<dbReference type="SUPFAM" id="SSF56112">
    <property type="entry name" value="Protein kinase-like (PK-like)"/>
    <property type="match status" value="1"/>
</dbReference>
<dbReference type="EMBL" id="JBIAQY010000004">
    <property type="protein sequence ID" value="MFF3568619.1"/>
    <property type="molecule type" value="Genomic_DNA"/>
</dbReference>
<dbReference type="RefSeq" id="WP_040822788.1">
    <property type="nucleotide sequence ID" value="NZ_JBIAQY010000004.1"/>
</dbReference>